<dbReference type="InterPro" id="IPR050641">
    <property type="entry name" value="RIFMO-like"/>
</dbReference>
<dbReference type="PRINTS" id="PR00420">
    <property type="entry name" value="RNGMNOXGNASE"/>
</dbReference>
<organism evidence="5 6">
    <name type="scientific">Crossiella cryophila</name>
    <dbReference type="NCBI Taxonomy" id="43355"/>
    <lineage>
        <taxon>Bacteria</taxon>
        <taxon>Bacillati</taxon>
        <taxon>Actinomycetota</taxon>
        <taxon>Actinomycetes</taxon>
        <taxon>Pseudonocardiales</taxon>
        <taxon>Pseudonocardiaceae</taxon>
        <taxon>Crossiella</taxon>
    </lineage>
</organism>
<keyword evidence="6" id="KW-1185">Reference proteome</keyword>
<keyword evidence="3" id="KW-0274">FAD</keyword>
<evidence type="ECO:0000313" key="5">
    <source>
        <dbReference type="EMBL" id="MBB4676361.1"/>
    </source>
</evidence>
<dbReference type="Gene3D" id="3.30.9.10">
    <property type="entry name" value="D-Amino Acid Oxidase, subunit A, domain 2"/>
    <property type="match status" value="1"/>
</dbReference>
<feature type="domain" description="FAD-binding" evidence="4">
    <location>
        <begin position="8"/>
        <end position="358"/>
    </location>
</feature>
<keyword evidence="2" id="KW-0285">Flavoprotein</keyword>
<comment type="caution">
    <text evidence="5">The sequence shown here is derived from an EMBL/GenBank/DDBJ whole genome shotgun (WGS) entry which is preliminary data.</text>
</comment>
<reference evidence="5 6" key="1">
    <citation type="submission" date="2020-08" db="EMBL/GenBank/DDBJ databases">
        <title>Sequencing the genomes of 1000 actinobacteria strains.</title>
        <authorList>
            <person name="Klenk H.-P."/>
        </authorList>
    </citation>
    <scope>NUCLEOTIDE SEQUENCE [LARGE SCALE GENOMIC DNA]</scope>
    <source>
        <strain evidence="5 6">DSM 44230</strain>
    </source>
</reference>
<dbReference type="Proteomes" id="UP000533598">
    <property type="component" value="Unassembled WGS sequence"/>
</dbReference>
<accession>A0A7W7C8C0</accession>
<dbReference type="EMBL" id="JACHMH010000001">
    <property type="protein sequence ID" value="MBB4676361.1"/>
    <property type="molecule type" value="Genomic_DNA"/>
</dbReference>
<dbReference type="Pfam" id="PF01494">
    <property type="entry name" value="FAD_binding_3"/>
    <property type="match status" value="1"/>
</dbReference>
<dbReference type="GO" id="GO:0071949">
    <property type="term" value="F:FAD binding"/>
    <property type="evidence" value="ECO:0007669"/>
    <property type="project" value="InterPro"/>
</dbReference>
<evidence type="ECO:0000256" key="3">
    <source>
        <dbReference type="ARBA" id="ARBA00022827"/>
    </source>
</evidence>
<dbReference type="InterPro" id="IPR036188">
    <property type="entry name" value="FAD/NAD-bd_sf"/>
</dbReference>
<sequence>MSSNAERVPVLITGGGLAGLTASLFLSSHGVESILVDKHPGPSPQGRARGINVRTMEIYRAFGIAEAVYEAGKPFENDKGGVHCQSLAGEWRWLFRLGATASYDEYSAGRLCLADQSTVEPVLSAAAQARGAEQRFNTELVSFTETADGVHAVTKDRATGEEYRIHADYLIAADGNRGTIREQLGIRRDGPGILGDFLGVLFEADLSELIPERAVMWFVVKPGGPPGFLTTTAHPGRWAAAFSYDAAVDTPADFTQQRLTPMLHELLGRDDIPVKVVDVTPWQQVAAVAERFRQGRVFLAGDSAHVWPPAGGYGANTGVQDAHNLAWKLAAVLKGWATPALLDSYEPERRPLAKEFVDITINRQESRTSSDPEEEANSDIRWMFGQRYTSPAILGRPYESAFTQDHHPVPEPGHRAPHLWLTHNGDRLALHDLVSTGLLLLTGPQGDDWRRAATELAERSGIPLTAHRIGTDLLDPENQWPTRYALPEGAVLIRPDGYLAWRTESDANPHDQLSAALEQLLRA</sequence>
<dbReference type="PANTHER" id="PTHR43004:SF19">
    <property type="entry name" value="BINDING MONOOXYGENASE, PUTATIVE (JCVI)-RELATED"/>
    <property type="match status" value="1"/>
</dbReference>
<dbReference type="AlphaFoldDB" id="A0A7W7C8C0"/>
<dbReference type="Pfam" id="PF21274">
    <property type="entry name" value="Rng_hyd_C"/>
    <property type="match status" value="1"/>
</dbReference>
<evidence type="ECO:0000313" key="6">
    <source>
        <dbReference type="Proteomes" id="UP000533598"/>
    </source>
</evidence>
<gene>
    <name evidence="5" type="ORF">HNR67_002479</name>
</gene>
<dbReference type="SUPFAM" id="SSF51905">
    <property type="entry name" value="FAD/NAD(P)-binding domain"/>
    <property type="match status" value="1"/>
</dbReference>
<dbReference type="Gene3D" id="3.40.30.120">
    <property type="match status" value="1"/>
</dbReference>
<dbReference type="GO" id="GO:0016709">
    <property type="term" value="F:oxidoreductase activity, acting on paired donors, with incorporation or reduction of molecular oxygen, NAD(P)H as one donor, and incorporation of one atom of oxygen"/>
    <property type="evidence" value="ECO:0007669"/>
    <property type="project" value="UniProtKB-ARBA"/>
</dbReference>
<evidence type="ECO:0000256" key="1">
    <source>
        <dbReference type="ARBA" id="ARBA00001974"/>
    </source>
</evidence>
<evidence type="ECO:0000256" key="2">
    <source>
        <dbReference type="ARBA" id="ARBA00022630"/>
    </source>
</evidence>
<dbReference type="RefSeq" id="WP_185002196.1">
    <property type="nucleotide sequence ID" value="NZ_BAAAUI010000056.1"/>
</dbReference>
<dbReference type="InterPro" id="IPR002938">
    <property type="entry name" value="FAD-bd"/>
</dbReference>
<proteinExistence type="predicted"/>
<dbReference type="PANTHER" id="PTHR43004">
    <property type="entry name" value="TRK SYSTEM POTASSIUM UPTAKE PROTEIN"/>
    <property type="match status" value="1"/>
</dbReference>
<protein>
    <submittedName>
        <fullName evidence="5">2-polyprenyl-6-methoxyphenol hydroxylase-like FAD-dependent oxidoreductase</fullName>
    </submittedName>
</protein>
<evidence type="ECO:0000259" key="4">
    <source>
        <dbReference type="Pfam" id="PF01494"/>
    </source>
</evidence>
<dbReference type="Gene3D" id="3.50.50.60">
    <property type="entry name" value="FAD/NAD(P)-binding domain"/>
    <property type="match status" value="1"/>
</dbReference>
<name>A0A7W7C8C0_9PSEU</name>
<comment type="cofactor">
    <cofactor evidence="1">
        <name>FAD</name>
        <dbReference type="ChEBI" id="CHEBI:57692"/>
    </cofactor>
</comment>